<dbReference type="GeneID" id="8852950"/>
<dbReference type="OMA" id="ARQYPQM"/>
<proteinExistence type="predicted"/>
<feature type="domain" description="MOSC" evidence="1">
    <location>
        <begin position="129"/>
        <end position="265"/>
    </location>
</feature>
<dbReference type="eggNOG" id="KOG2362">
    <property type="taxonomic scope" value="Eukaryota"/>
</dbReference>
<feature type="non-terminal residue" evidence="2">
    <location>
        <position position="1"/>
    </location>
</feature>
<dbReference type="InterPro" id="IPR005302">
    <property type="entry name" value="MoCF_Sase_C"/>
</dbReference>
<dbReference type="PANTHER" id="PTHR14237:SF19">
    <property type="entry name" value="MITOCHONDRIAL AMIDOXIME REDUCING COMPONENT 1"/>
    <property type="match status" value="1"/>
</dbReference>
<evidence type="ECO:0000313" key="3">
    <source>
        <dbReference type="Proteomes" id="UP000006671"/>
    </source>
</evidence>
<accession>D2VCU3</accession>
<dbReference type="InParanoid" id="D2VCU3"/>
<dbReference type="PANTHER" id="PTHR14237">
    <property type="entry name" value="MOLYBDOPTERIN COFACTOR SULFURASE MOSC"/>
    <property type="match status" value="1"/>
</dbReference>
<dbReference type="KEGG" id="ngr:NAEGRDRAFT_2994"/>
<evidence type="ECO:0000313" key="2">
    <source>
        <dbReference type="EMBL" id="EFC45482.1"/>
    </source>
</evidence>
<dbReference type="OrthoDB" id="17255at2759"/>
<dbReference type="PROSITE" id="PS51340">
    <property type="entry name" value="MOSC"/>
    <property type="match status" value="1"/>
</dbReference>
<feature type="non-terminal residue" evidence="2">
    <location>
        <position position="265"/>
    </location>
</feature>
<name>D2VCU3_NAEGR</name>
<dbReference type="InterPro" id="IPR005303">
    <property type="entry name" value="MOCOS_middle"/>
</dbReference>
<dbReference type="Proteomes" id="UP000006671">
    <property type="component" value="Unassembled WGS sequence"/>
</dbReference>
<dbReference type="GO" id="GO:0030170">
    <property type="term" value="F:pyridoxal phosphate binding"/>
    <property type="evidence" value="ECO:0007669"/>
    <property type="project" value="InterPro"/>
</dbReference>
<reference evidence="2 3" key="1">
    <citation type="journal article" date="2010" name="Cell">
        <title>The genome of Naegleria gruberi illuminates early eukaryotic versatility.</title>
        <authorList>
            <person name="Fritz-Laylin L.K."/>
            <person name="Prochnik S.E."/>
            <person name="Ginger M.L."/>
            <person name="Dacks J.B."/>
            <person name="Carpenter M.L."/>
            <person name="Field M.C."/>
            <person name="Kuo A."/>
            <person name="Paredez A."/>
            <person name="Chapman J."/>
            <person name="Pham J."/>
            <person name="Shu S."/>
            <person name="Neupane R."/>
            <person name="Cipriano M."/>
            <person name="Mancuso J."/>
            <person name="Tu H."/>
            <person name="Salamov A."/>
            <person name="Lindquist E."/>
            <person name="Shapiro H."/>
            <person name="Lucas S."/>
            <person name="Grigoriev I.V."/>
            <person name="Cande W.Z."/>
            <person name="Fulton C."/>
            <person name="Rokhsar D.S."/>
            <person name="Dawson S.C."/>
        </authorList>
    </citation>
    <scope>NUCLEOTIDE SEQUENCE [LARGE SCALE GENOMIC DNA]</scope>
    <source>
        <strain evidence="2 3">NEG-M</strain>
    </source>
</reference>
<evidence type="ECO:0000259" key="1">
    <source>
        <dbReference type="PROSITE" id="PS51340"/>
    </source>
</evidence>
<dbReference type="SUPFAM" id="SSF141673">
    <property type="entry name" value="MOSC N-terminal domain-like"/>
    <property type="match status" value="1"/>
</dbReference>
<gene>
    <name evidence="2" type="ORF">NAEGRDRAFT_2994</name>
</gene>
<dbReference type="RefSeq" id="XP_002678226.1">
    <property type="nucleotide sequence ID" value="XM_002678180.1"/>
</dbReference>
<dbReference type="GO" id="GO:0030151">
    <property type="term" value="F:molybdenum ion binding"/>
    <property type="evidence" value="ECO:0007669"/>
    <property type="project" value="InterPro"/>
</dbReference>
<organism evidence="3">
    <name type="scientific">Naegleria gruberi</name>
    <name type="common">Amoeba</name>
    <dbReference type="NCBI Taxonomy" id="5762"/>
    <lineage>
        <taxon>Eukaryota</taxon>
        <taxon>Discoba</taxon>
        <taxon>Heterolobosea</taxon>
        <taxon>Tetramitia</taxon>
        <taxon>Eutetramitia</taxon>
        <taxon>Vahlkampfiidae</taxon>
        <taxon>Naegleria</taxon>
    </lineage>
</organism>
<dbReference type="Pfam" id="PF03473">
    <property type="entry name" value="MOSC"/>
    <property type="match status" value="1"/>
</dbReference>
<keyword evidence="3" id="KW-1185">Reference proteome</keyword>
<dbReference type="STRING" id="5762.D2VCU3"/>
<dbReference type="GO" id="GO:0003824">
    <property type="term" value="F:catalytic activity"/>
    <property type="evidence" value="ECO:0007669"/>
    <property type="project" value="InterPro"/>
</dbReference>
<protein>
    <submittedName>
        <fullName evidence="2">Predicted protein</fullName>
    </submittedName>
</protein>
<dbReference type="Pfam" id="PF03476">
    <property type="entry name" value="MOSC_N"/>
    <property type="match status" value="1"/>
</dbReference>
<sequence length="265" mass="30811">IKNIRIFPIKSCRGFEVKEWEIGEYGFLYDRAWMVIKEDNNNFVTQRETPSMVLIGTSIDLKKGELKVSFPGSDDFSVKYIENIQINDENKDRVKNVTIWKYPVNAFDCGDEIAKWLSKNLKVSVRLVQVIDKFTDLRSDKSKEFTHVAQFADGYPFLLTSENSVSDFNKKVIQDQSNLFTRYFKTFLYDLFGAYSYISNWNFRGNIVISSPSISPYDEEKYREIEINGVTFYGVKRCSRCTMPSVDVDSGVKKSFIIDSLNKHR</sequence>
<dbReference type="EMBL" id="GG738863">
    <property type="protein sequence ID" value="EFC45482.1"/>
    <property type="molecule type" value="Genomic_DNA"/>
</dbReference>
<dbReference type="AlphaFoldDB" id="D2VCU3"/>
<dbReference type="VEuPathDB" id="AmoebaDB:NAEGRDRAFT_2994"/>